<reference evidence="2" key="1">
    <citation type="journal article" date="2020" name="G3 (Bethesda)">
        <title>High-Quality Assemblies for Three Invasive Social Wasps from the &lt;i&gt;Vespula&lt;/i&gt; Genus.</title>
        <authorList>
            <person name="Harrop T.W.R."/>
            <person name="Guhlin J."/>
            <person name="McLaughlin G.M."/>
            <person name="Permina E."/>
            <person name="Stockwell P."/>
            <person name="Gilligan J."/>
            <person name="Le Lec M.F."/>
            <person name="Gruber M.A.M."/>
            <person name="Quinn O."/>
            <person name="Lovegrove M."/>
            <person name="Duncan E.J."/>
            <person name="Remnant E.J."/>
            <person name="Van Eeckhoven J."/>
            <person name="Graham B."/>
            <person name="Knapp R.A."/>
            <person name="Langford K.W."/>
            <person name="Kronenberg Z."/>
            <person name="Press M.O."/>
            <person name="Eacker S.M."/>
            <person name="Wilson-Rankin E.E."/>
            <person name="Purcell J."/>
            <person name="Lester P.J."/>
            <person name="Dearden P.K."/>
        </authorList>
    </citation>
    <scope>NUCLEOTIDE SEQUENCE</scope>
    <source>
        <strain evidence="2">Volc-1</strain>
    </source>
</reference>
<feature type="region of interest" description="Disordered" evidence="1">
    <location>
        <begin position="1"/>
        <end position="43"/>
    </location>
</feature>
<proteinExistence type="predicted"/>
<accession>A0A834UHQ1</accession>
<organism evidence="2 3">
    <name type="scientific">Vespula pensylvanica</name>
    <name type="common">Western yellow jacket</name>
    <name type="synonym">Wasp</name>
    <dbReference type="NCBI Taxonomy" id="30213"/>
    <lineage>
        <taxon>Eukaryota</taxon>
        <taxon>Metazoa</taxon>
        <taxon>Ecdysozoa</taxon>
        <taxon>Arthropoda</taxon>
        <taxon>Hexapoda</taxon>
        <taxon>Insecta</taxon>
        <taxon>Pterygota</taxon>
        <taxon>Neoptera</taxon>
        <taxon>Endopterygota</taxon>
        <taxon>Hymenoptera</taxon>
        <taxon>Apocrita</taxon>
        <taxon>Aculeata</taxon>
        <taxon>Vespoidea</taxon>
        <taxon>Vespidae</taxon>
        <taxon>Vespinae</taxon>
        <taxon>Vespula</taxon>
    </lineage>
</organism>
<feature type="compositionally biased region" description="Gly residues" evidence="1">
    <location>
        <begin position="23"/>
        <end position="42"/>
    </location>
</feature>
<dbReference type="AlphaFoldDB" id="A0A834UHQ1"/>
<name>A0A834UHQ1_VESPE</name>
<feature type="compositionally biased region" description="Basic residues" evidence="1">
    <location>
        <begin position="71"/>
        <end position="86"/>
    </location>
</feature>
<feature type="region of interest" description="Disordered" evidence="1">
    <location>
        <begin position="55"/>
        <end position="118"/>
    </location>
</feature>
<comment type="caution">
    <text evidence="2">The sequence shown here is derived from an EMBL/GenBank/DDBJ whole genome shotgun (WGS) entry which is preliminary data.</text>
</comment>
<feature type="compositionally biased region" description="Basic and acidic residues" evidence="1">
    <location>
        <begin position="87"/>
        <end position="118"/>
    </location>
</feature>
<keyword evidence="3" id="KW-1185">Reference proteome</keyword>
<evidence type="ECO:0000313" key="2">
    <source>
        <dbReference type="EMBL" id="KAF7439338.1"/>
    </source>
</evidence>
<sequence>MTIKENSADSSFSPLPEASKQHSGGGGGGDGGGGGSGGGSGGLIVRAASWRLRANRANFPTVPPPRSAIGKIKKRRKKKRKRKRKRREEEKRTEENRREGGEEKEEKRREEKRREEKIGRMKGSHLELVVYEFIAAESSGRRQMQCSSYAPQLSVYSISPPRFSALKFRRRELG</sequence>
<evidence type="ECO:0000256" key="1">
    <source>
        <dbReference type="SAM" id="MobiDB-lite"/>
    </source>
</evidence>
<dbReference type="Proteomes" id="UP000600918">
    <property type="component" value="Unassembled WGS sequence"/>
</dbReference>
<evidence type="ECO:0000313" key="3">
    <source>
        <dbReference type="Proteomes" id="UP000600918"/>
    </source>
</evidence>
<gene>
    <name evidence="2" type="ORF">H0235_001729</name>
</gene>
<dbReference type="EMBL" id="JACSDY010000001">
    <property type="protein sequence ID" value="KAF7439338.1"/>
    <property type="molecule type" value="Genomic_DNA"/>
</dbReference>
<protein>
    <submittedName>
        <fullName evidence="2">Uncharacterized protein</fullName>
    </submittedName>
</protein>
<feature type="compositionally biased region" description="Polar residues" evidence="1">
    <location>
        <begin position="1"/>
        <end position="13"/>
    </location>
</feature>